<protein>
    <submittedName>
        <fullName evidence="3">SCP-like protein</fullName>
    </submittedName>
</protein>
<gene>
    <name evidence="3" type="ORF">ANCCAN_12570</name>
</gene>
<dbReference type="Proteomes" id="UP000252519">
    <property type="component" value="Unassembled WGS sequence"/>
</dbReference>
<name>A0A368GAR0_ANCCA</name>
<keyword evidence="4" id="KW-1185">Reference proteome</keyword>
<proteinExistence type="predicted"/>
<evidence type="ECO:0000313" key="4">
    <source>
        <dbReference type="Proteomes" id="UP000252519"/>
    </source>
</evidence>
<evidence type="ECO:0000259" key="2">
    <source>
        <dbReference type="SMART" id="SM00198"/>
    </source>
</evidence>
<accession>A0A368GAR0</accession>
<feature type="domain" description="SCP" evidence="2">
    <location>
        <begin position="35"/>
        <end position="183"/>
    </location>
</feature>
<keyword evidence="1" id="KW-0732">Signal</keyword>
<dbReference type="CDD" id="cd05380">
    <property type="entry name" value="CAP_euk"/>
    <property type="match status" value="1"/>
</dbReference>
<feature type="chain" id="PRO_5016653857" evidence="1">
    <location>
        <begin position="22"/>
        <end position="230"/>
    </location>
</feature>
<reference evidence="3 4" key="1">
    <citation type="submission" date="2014-10" db="EMBL/GenBank/DDBJ databases">
        <title>Draft genome of the hookworm Ancylostoma caninum.</title>
        <authorList>
            <person name="Mitreva M."/>
        </authorList>
    </citation>
    <scope>NUCLEOTIDE SEQUENCE [LARGE SCALE GENOMIC DNA]</scope>
    <source>
        <strain evidence="3 4">Baltimore</strain>
    </source>
</reference>
<dbReference type="InterPro" id="IPR014044">
    <property type="entry name" value="CAP_dom"/>
</dbReference>
<organism evidence="3 4">
    <name type="scientific">Ancylostoma caninum</name>
    <name type="common">Dog hookworm</name>
    <dbReference type="NCBI Taxonomy" id="29170"/>
    <lineage>
        <taxon>Eukaryota</taxon>
        <taxon>Metazoa</taxon>
        <taxon>Ecdysozoa</taxon>
        <taxon>Nematoda</taxon>
        <taxon>Chromadorea</taxon>
        <taxon>Rhabditida</taxon>
        <taxon>Rhabditina</taxon>
        <taxon>Rhabditomorpha</taxon>
        <taxon>Strongyloidea</taxon>
        <taxon>Ancylostomatidae</taxon>
        <taxon>Ancylostomatinae</taxon>
        <taxon>Ancylostoma</taxon>
    </lineage>
</organism>
<dbReference type="SMART" id="SM00198">
    <property type="entry name" value="SCP"/>
    <property type="match status" value="1"/>
</dbReference>
<dbReference type="SUPFAM" id="SSF55797">
    <property type="entry name" value="PR-1-like"/>
    <property type="match status" value="1"/>
</dbReference>
<dbReference type="Gene3D" id="3.40.33.10">
    <property type="entry name" value="CAP"/>
    <property type="match status" value="1"/>
</dbReference>
<feature type="signal peptide" evidence="1">
    <location>
        <begin position="1"/>
        <end position="21"/>
    </location>
</feature>
<dbReference type="AlphaFoldDB" id="A0A368GAR0"/>
<dbReference type="EMBL" id="JOJR01000235">
    <property type="protein sequence ID" value="RCN41461.1"/>
    <property type="molecule type" value="Genomic_DNA"/>
</dbReference>
<evidence type="ECO:0000256" key="1">
    <source>
        <dbReference type="SAM" id="SignalP"/>
    </source>
</evidence>
<evidence type="ECO:0000313" key="3">
    <source>
        <dbReference type="EMBL" id="RCN41461.1"/>
    </source>
</evidence>
<sequence>MARLYINALTIISLLPALCEGVKPLCPDGYIDKATIDGDILKTVNERRQALIEGKQENGETGGNLPRAKGMTKVRWSCELEQTAVAALGETCVPQRRTNSKRLADFFHHDNDPEYKDQPGKILKNALNSYLARIDSHSLNVPKGATKVRYNGDKQLKTYANLVRSKNTEIGCAINTCSGFGQNSKMGEGAAMYCVLNSKDIRSGETIYEIARNHIHHSRQAGLIARWFTI</sequence>
<dbReference type="Pfam" id="PF00188">
    <property type="entry name" value="CAP"/>
    <property type="match status" value="1"/>
</dbReference>
<dbReference type="InterPro" id="IPR035940">
    <property type="entry name" value="CAP_sf"/>
</dbReference>
<dbReference type="OrthoDB" id="5875953at2759"/>
<comment type="caution">
    <text evidence="3">The sequence shown here is derived from an EMBL/GenBank/DDBJ whole genome shotgun (WGS) entry which is preliminary data.</text>
</comment>